<dbReference type="InterPro" id="IPR050708">
    <property type="entry name" value="T6SS_VgrG/RHS"/>
</dbReference>
<proteinExistence type="predicted"/>
<name>A0A1I2HA49_9GAMM</name>
<feature type="compositionally biased region" description="Polar residues" evidence="2">
    <location>
        <begin position="226"/>
        <end position="241"/>
    </location>
</feature>
<sequence length="309" mass="33349">MKNKLYRAGHLRLTSTIMRGIEPGSLLIMVVLLAGGCGVSSAGTVTYIYTDPQGTPLAEVDANGTIEAIFDYRPYGSLSLGNSPDGPGYTGHVNDSDIGLVYMQARYYDPLSMRFLSIDPVHPTSGNQISFNRFSYANNNPLMFIDPDGREADQQEQQGQPPPPPQPPPPQPPQPPQQPPQPPPPQQQPQQQVLQYKPKIPQATGRLAELLNCVQQQCPGERITVTSTNEPIPQHPSNSAHGRSEAADLRVTPGHEQQVLQCASNCGAGYGQNERDHPSAHATAPHDHIQLGPGINGGRGDLPPPEANH</sequence>
<protein>
    <submittedName>
        <fullName evidence="4">RHS repeat-associated core domain-containing protein</fullName>
    </submittedName>
</protein>
<dbReference type="PANTHER" id="PTHR32305">
    <property type="match status" value="1"/>
</dbReference>
<dbReference type="AlphaFoldDB" id="A0A1I2HA49"/>
<dbReference type="Gene3D" id="2.180.10.10">
    <property type="entry name" value="RHS repeat-associated core"/>
    <property type="match status" value="1"/>
</dbReference>
<organism evidence="4 5">
    <name type="scientific">Dyella marensis</name>
    <dbReference type="NCBI Taxonomy" id="500610"/>
    <lineage>
        <taxon>Bacteria</taxon>
        <taxon>Pseudomonadati</taxon>
        <taxon>Pseudomonadota</taxon>
        <taxon>Gammaproteobacteria</taxon>
        <taxon>Lysobacterales</taxon>
        <taxon>Rhodanobacteraceae</taxon>
        <taxon>Dyella</taxon>
    </lineage>
</organism>
<feature type="compositionally biased region" description="Pro residues" evidence="2">
    <location>
        <begin position="160"/>
        <end position="187"/>
    </location>
</feature>
<keyword evidence="5" id="KW-1185">Reference proteome</keyword>
<dbReference type="RefSeq" id="WP_081805147.1">
    <property type="nucleotide sequence ID" value="NZ_FONH01000011.1"/>
</dbReference>
<dbReference type="Proteomes" id="UP000199477">
    <property type="component" value="Unassembled WGS sequence"/>
</dbReference>
<dbReference type="NCBIfam" id="TIGR03696">
    <property type="entry name" value="Rhs_assc_core"/>
    <property type="match status" value="1"/>
</dbReference>
<keyword evidence="1" id="KW-0677">Repeat</keyword>
<feature type="region of interest" description="Disordered" evidence="2">
    <location>
        <begin position="270"/>
        <end position="309"/>
    </location>
</feature>
<evidence type="ECO:0000313" key="5">
    <source>
        <dbReference type="Proteomes" id="UP000199477"/>
    </source>
</evidence>
<feature type="region of interest" description="Disordered" evidence="2">
    <location>
        <begin position="226"/>
        <end position="256"/>
    </location>
</feature>
<feature type="domain" description="Teneurin-like YD-shell" evidence="3">
    <location>
        <begin position="44"/>
        <end position="141"/>
    </location>
</feature>
<reference evidence="5" key="1">
    <citation type="submission" date="2016-10" db="EMBL/GenBank/DDBJ databases">
        <authorList>
            <person name="Varghese N."/>
            <person name="Submissions S."/>
        </authorList>
    </citation>
    <scope>NUCLEOTIDE SEQUENCE [LARGE SCALE GENOMIC DNA]</scope>
    <source>
        <strain evidence="5">UNC178MFTsu3.1</strain>
    </source>
</reference>
<evidence type="ECO:0000313" key="4">
    <source>
        <dbReference type="EMBL" id="SFF25847.1"/>
    </source>
</evidence>
<accession>A0A1I2HA49</accession>
<feature type="compositionally biased region" description="Basic and acidic residues" evidence="2">
    <location>
        <begin position="273"/>
        <end position="289"/>
    </location>
</feature>
<dbReference type="EMBL" id="FONH01000011">
    <property type="protein sequence ID" value="SFF25847.1"/>
    <property type="molecule type" value="Genomic_DNA"/>
</dbReference>
<evidence type="ECO:0000259" key="3">
    <source>
        <dbReference type="Pfam" id="PF25023"/>
    </source>
</evidence>
<dbReference type="STRING" id="500610.SAMN02799615_02898"/>
<gene>
    <name evidence="4" type="ORF">SAMN02799615_02898</name>
</gene>
<dbReference type="Pfam" id="PF25023">
    <property type="entry name" value="TEN_YD-shell"/>
    <property type="match status" value="1"/>
</dbReference>
<feature type="region of interest" description="Disordered" evidence="2">
    <location>
        <begin position="140"/>
        <end position="194"/>
    </location>
</feature>
<evidence type="ECO:0000256" key="1">
    <source>
        <dbReference type="ARBA" id="ARBA00022737"/>
    </source>
</evidence>
<evidence type="ECO:0000256" key="2">
    <source>
        <dbReference type="SAM" id="MobiDB-lite"/>
    </source>
</evidence>
<dbReference type="InterPro" id="IPR022385">
    <property type="entry name" value="Rhs_assc_core"/>
</dbReference>
<dbReference type="PANTHER" id="PTHR32305:SF15">
    <property type="entry name" value="PROTEIN RHSA-RELATED"/>
    <property type="match status" value="1"/>
</dbReference>
<dbReference type="InterPro" id="IPR056823">
    <property type="entry name" value="TEN-like_YD-shell"/>
</dbReference>